<sequence>MFFIYVANRCSYSSDVGVLTSRDGDKAELLALSVFKLHACQCSWWRSRAHQIQGVFPILLLIGPNKRDLILRTKQGGSDSPRLKEWLRETR</sequence>
<accession>A0A1X7SKW7</accession>
<protein>
    <submittedName>
        <fullName evidence="1">Uncharacterized protein</fullName>
    </submittedName>
</protein>
<dbReference type="EnsemblMetazoa" id="Aqu2.1.02782_001">
    <property type="protein sequence ID" value="Aqu2.1.02782_001"/>
    <property type="gene ID" value="Aqu2.1.02782"/>
</dbReference>
<dbReference type="EnsemblMetazoa" id="Aqu2.1.08685_001">
    <property type="protein sequence ID" value="Aqu2.1.08685_001"/>
    <property type="gene ID" value="Aqu2.1.08685"/>
</dbReference>
<dbReference type="EnsemblMetazoa" id="Aqu2.1.04767_001">
    <property type="protein sequence ID" value="Aqu2.1.04767_001"/>
    <property type="gene ID" value="Aqu2.1.04767"/>
</dbReference>
<dbReference type="AlphaFoldDB" id="A0A1X7SKW7"/>
<name>A0A1X7SKW7_AMPQE</name>
<proteinExistence type="predicted"/>
<reference evidence="1" key="1">
    <citation type="submission" date="2017-05" db="UniProtKB">
        <authorList>
            <consortium name="EnsemblMetazoa"/>
        </authorList>
    </citation>
    <scope>IDENTIFICATION</scope>
</reference>
<evidence type="ECO:0000313" key="1">
    <source>
        <dbReference type="EnsemblMetazoa" id="Aqu2.1.02782_001"/>
    </source>
</evidence>
<dbReference type="EnsemblMetazoa" id="Aqu2.1.12602_001">
    <property type="protein sequence ID" value="Aqu2.1.12602_001"/>
    <property type="gene ID" value="Aqu2.1.12602"/>
</dbReference>
<organism evidence="1">
    <name type="scientific">Amphimedon queenslandica</name>
    <name type="common">Sponge</name>
    <dbReference type="NCBI Taxonomy" id="400682"/>
    <lineage>
        <taxon>Eukaryota</taxon>
        <taxon>Metazoa</taxon>
        <taxon>Porifera</taxon>
        <taxon>Demospongiae</taxon>
        <taxon>Heteroscleromorpha</taxon>
        <taxon>Haplosclerida</taxon>
        <taxon>Niphatidae</taxon>
        <taxon>Amphimedon</taxon>
    </lineage>
</organism>